<feature type="coiled-coil region" evidence="1">
    <location>
        <begin position="32"/>
        <end position="59"/>
    </location>
</feature>
<evidence type="ECO:0000313" key="3">
    <source>
        <dbReference type="EMBL" id="GFS42085.1"/>
    </source>
</evidence>
<dbReference type="Proteomes" id="UP000585474">
    <property type="component" value="Unassembled WGS sequence"/>
</dbReference>
<sequence length="161" mass="18951">MAPFEALYGRKCRSPSYWMEVGETEITGPDIVLETTEKIKMIQKKLKNAQDRQKSYADANRRELDFQKGPVAYRLALTPKLANVHDIFHVSMHRKYVADPTHVLEQTPMELEKTLQYEERPVRIMDTRVKQIRSKAIPLVKVWWENQSTGEATWEKKSDMW</sequence>
<dbReference type="EMBL" id="BJWL01000392">
    <property type="protein sequence ID" value="GFS42085.1"/>
    <property type="molecule type" value="Genomic_DNA"/>
</dbReference>
<organism evidence="3 4">
    <name type="scientific">Actinidia rufa</name>
    <dbReference type="NCBI Taxonomy" id="165716"/>
    <lineage>
        <taxon>Eukaryota</taxon>
        <taxon>Viridiplantae</taxon>
        <taxon>Streptophyta</taxon>
        <taxon>Embryophyta</taxon>
        <taxon>Tracheophyta</taxon>
        <taxon>Spermatophyta</taxon>
        <taxon>Magnoliopsida</taxon>
        <taxon>eudicotyledons</taxon>
        <taxon>Gunneridae</taxon>
        <taxon>Pentapetalae</taxon>
        <taxon>asterids</taxon>
        <taxon>Ericales</taxon>
        <taxon>Actinidiaceae</taxon>
        <taxon>Actinidia</taxon>
    </lineage>
</organism>
<gene>
    <name evidence="3" type="ORF">Acr_00g0078030</name>
</gene>
<dbReference type="OrthoDB" id="1738613at2759"/>
<proteinExistence type="predicted"/>
<accession>A0A7J0DVW3</accession>
<evidence type="ECO:0000256" key="1">
    <source>
        <dbReference type="SAM" id="Coils"/>
    </source>
</evidence>
<evidence type="ECO:0000313" key="4">
    <source>
        <dbReference type="Proteomes" id="UP000585474"/>
    </source>
</evidence>
<comment type="caution">
    <text evidence="3">The sequence shown here is derived from an EMBL/GenBank/DDBJ whole genome shotgun (WGS) entry which is preliminary data.</text>
</comment>
<dbReference type="InterPro" id="IPR056924">
    <property type="entry name" value="SH3_Tf2-1"/>
</dbReference>
<evidence type="ECO:0000259" key="2">
    <source>
        <dbReference type="Pfam" id="PF24626"/>
    </source>
</evidence>
<dbReference type="PANTHER" id="PTHR46148">
    <property type="entry name" value="CHROMO DOMAIN-CONTAINING PROTEIN"/>
    <property type="match status" value="1"/>
</dbReference>
<protein>
    <recommendedName>
        <fullName evidence="2">Tf2-1-like SH3-like domain-containing protein</fullName>
    </recommendedName>
</protein>
<dbReference type="PANTHER" id="PTHR46148:SF60">
    <property type="entry name" value="CHROMO DOMAIN-CONTAINING PROTEIN"/>
    <property type="match status" value="1"/>
</dbReference>
<dbReference type="Pfam" id="PF24626">
    <property type="entry name" value="SH3_Tf2-1"/>
    <property type="match status" value="1"/>
</dbReference>
<keyword evidence="1" id="KW-0175">Coiled coil</keyword>
<feature type="domain" description="Tf2-1-like SH3-like" evidence="2">
    <location>
        <begin position="69"/>
        <end position="97"/>
    </location>
</feature>
<keyword evidence="4" id="KW-1185">Reference proteome</keyword>
<name>A0A7J0DVW3_9ERIC</name>
<reference evidence="4" key="1">
    <citation type="submission" date="2019-07" db="EMBL/GenBank/DDBJ databases">
        <title>De Novo Assembly of kiwifruit Actinidia rufa.</title>
        <authorList>
            <person name="Sugita-Konishi S."/>
            <person name="Sato K."/>
            <person name="Mori E."/>
            <person name="Abe Y."/>
            <person name="Kisaki G."/>
            <person name="Hamano K."/>
            <person name="Suezawa K."/>
            <person name="Otani M."/>
            <person name="Fukuda T."/>
            <person name="Manabe T."/>
            <person name="Gomi K."/>
            <person name="Tabuchi M."/>
            <person name="Akimitsu K."/>
            <person name="Kataoka I."/>
        </authorList>
    </citation>
    <scope>NUCLEOTIDE SEQUENCE [LARGE SCALE GENOMIC DNA]</scope>
    <source>
        <strain evidence="4">cv. Fuchu</strain>
    </source>
</reference>
<dbReference type="AlphaFoldDB" id="A0A7J0DVW3"/>